<protein>
    <submittedName>
        <fullName evidence="7">Spore germination protein</fullName>
    </submittedName>
</protein>
<organism evidence="7 8">
    <name type="scientific">Pueribacillus theae</name>
    <dbReference type="NCBI Taxonomy" id="2171751"/>
    <lineage>
        <taxon>Bacteria</taxon>
        <taxon>Bacillati</taxon>
        <taxon>Bacillota</taxon>
        <taxon>Bacilli</taxon>
        <taxon>Bacillales</taxon>
        <taxon>Bacillaceae</taxon>
        <taxon>Pueribacillus</taxon>
    </lineage>
</organism>
<gene>
    <name evidence="7" type="ORF">DCC39_07355</name>
</gene>
<dbReference type="OrthoDB" id="9772630at2"/>
<dbReference type="InterPro" id="IPR050768">
    <property type="entry name" value="UPF0353/GerABKA_families"/>
</dbReference>
<evidence type="ECO:0000313" key="7">
    <source>
        <dbReference type="EMBL" id="PWA12240.1"/>
    </source>
</evidence>
<evidence type="ECO:0000256" key="3">
    <source>
        <dbReference type="ARBA" id="ARBA00023136"/>
    </source>
</evidence>
<keyword evidence="6" id="KW-0812">Transmembrane</keyword>
<feature type="compositionally biased region" description="Basic and acidic residues" evidence="5">
    <location>
        <begin position="14"/>
        <end position="29"/>
    </location>
</feature>
<feature type="transmembrane region" description="Helical" evidence="6">
    <location>
        <begin position="281"/>
        <end position="302"/>
    </location>
</feature>
<dbReference type="Pfam" id="PF03323">
    <property type="entry name" value="GerA"/>
    <property type="match status" value="1"/>
</dbReference>
<evidence type="ECO:0000256" key="2">
    <source>
        <dbReference type="ARBA" id="ARBA00005278"/>
    </source>
</evidence>
<feature type="transmembrane region" description="Helical" evidence="6">
    <location>
        <begin position="416"/>
        <end position="438"/>
    </location>
</feature>
<keyword evidence="3 4" id="KW-0472">Membrane</keyword>
<feature type="transmembrane region" description="Helical" evidence="6">
    <location>
        <begin position="445"/>
        <end position="470"/>
    </location>
</feature>
<dbReference type="PANTHER" id="PTHR22550">
    <property type="entry name" value="SPORE GERMINATION PROTEIN"/>
    <property type="match status" value="1"/>
</dbReference>
<dbReference type="Proteomes" id="UP000245998">
    <property type="component" value="Unassembled WGS sequence"/>
</dbReference>
<dbReference type="PANTHER" id="PTHR22550:SF5">
    <property type="entry name" value="LEUCINE ZIPPER PROTEIN 4"/>
    <property type="match status" value="1"/>
</dbReference>
<dbReference type="GO" id="GO:0005886">
    <property type="term" value="C:plasma membrane"/>
    <property type="evidence" value="ECO:0007669"/>
    <property type="project" value="UniProtKB-SubCell"/>
</dbReference>
<feature type="region of interest" description="Disordered" evidence="5">
    <location>
        <begin position="513"/>
        <end position="532"/>
    </location>
</feature>
<evidence type="ECO:0000256" key="6">
    <source>
        <dbReference type="SAM" id="Phobius"/>
    </source>
</evidence>
<keyword evidence="6" id="KW-1133">Transmembrane helix</keyword>
<feature type="transmembrane region" description="Helical" evidence="6">
    <location>
        <begin position="323"/>
        <end position="342"/>
    </location>
</feature>
<reference evidence="7 8" key="1">
    <citation type="submission" date="2018-04" db="EMBL/GenBank/DDBJ databases">
        <title>Camelliibacillus theae gen. nov., sp. nov., isolated from Pu'er tea.</title>
        <authorList>
            <person name="Niu L."/>
        </authorList>
    </citation>
    <scope>NUCLEOTIDE SEQUENCE [LARGE SCALE GENOMIC DNA]</scope>
    <source>
        <strain evidence="7 8">T8</strain>
    </source>
</reference>
<comment type="similarity">
    <text evidence="2 4">Belongs to the GerABKA family.</text>
</comment>
<dbReference type="InterPro" id="IPR004995">
    <property type="entry name" value="Spore_Ger"/>
</dbReference>
<dbReference type="RefSeq" id="WP_116554246.1">
    <property type="nucleotide sequence ID" value="NZ_QCZG01000011.1"/>
</dbReference>
<evidence type="ECO:0000256" key="4">
    <source>
        <dbReference type="PIRNR" id="PIRNR005690"/>
    </source>
</evidence>
<evidence type="ECO:0000256" key="1">
    <source>
        <dbReference type="ARBA" id="ARBA00004141"/>
    </source>
</evidence>
<dbReference type="GO" id="GO:0009847">
    <property type="term" value="P:spore germination"/>
    <property type="evidence" value="ECO:0007669"/>
    <property type="project" value="UniProtKB-UniRule"/>
</dbReference>
<comment type="caution">
    <text evidence="7">The sequence shown here is derived from an EMBL/GenBank/DDBJ whole genome shotgun (WGS) entry which is preliminary data.</text>
</comment>
<keyword evidence="8" id="KW-1185">Reference proteome</keyword>
<proteinExistence type="inferred from homology"/>
<name>A0A2U1K3Y5_9BACI</name>
<accession>A0A2U1K3Y5</accession>
<comment type="subcellular location">
    <subcellularLocation>
        <location evidence="4">Cell membrane</location>
    </subcellularLocation>
    <subcellularLocation>
        <location evidence="1">Membrane</location>
        <topology evidence="1">Multi-pass membrane protein</topology>
    </subcellularLocation>
</comment>
<dbReference type="AlphaFoldDB" id="A0A2U1K3Y5"/>
<feature type="region of interest" description="Disordered" evidence="5">
    <location>
        <begin position="1"/>
        <end position="29"/>
    </location>
</feature>
<sequence>MFKKKLKTTVKKKNGNESKQQDEKKEKNPISHSLIKNIERIKQITGNSNDIVIREFRAGVEQNIHLAIVYTDGLADEDFIHNYILESLMLNIRESKLNRTDAKIFHPVDFIASAFLTVGDLKSVDDFDTALNHILSGNTIILIDGSHSCFACDTRGWNDRSIEEPSAQTVIRGPKDSFTETLRTNTALIRRRVKDPNLRIEGKVIGKRTKTDVSIVYIKGIADSKVVEEVHKRLDRINIDSILESGYIEELIEDGTYSPFPTVYHTERPDSTAASLLEGRVAILVDGTPFVLLVPAIFMQFLQSAEDYYQRFDIGTFIRLLRHITFFLALLTPAVYIAVTTFHQEMLPTQLLVSLAAQREAIPFPAIVEAVLMEVTFEILREAGVRMPRAVGPAISIVGALVLGEAAVNAGLVSSAMVIVVSITAIASFVFPAYNLAIAVRILRFLFMLLASMFGLFGIILGLIVMVLHLCSLRSFGVPYLSPLGPYYKKDIKDTAVRFPWWAMTTRPYLIGKNNLNREDSPPPKPPKNRGN</sequence>
<dbReference type="EMBL" id="QCZG01000011">
    <property type="protein sequence ID" value="PWA12240.1"/>
    <property type="molecule type" value="Genomic_DNA"/>
</dbReference>
<evidence type="ECO:0000313" key="8">
    <source>
        <dbReference type="Proteomes" id="UP000245998"/>
    </source>
</evidence>
<dbReference type="PIRSF" id="PIRSF005690">
    <property type="entry name" value="GerBA"/>
    <property type="match status" value="1"/>
</dbReference>
<feature type="compositionally biased region" description="Basic residues" evidence="5">
    <location>
        <begin position="1"/>
        <end position="13"/>
    </location>
</feature>
<feature type="transmembrane region" description="Helical" evidence="6">
    <location>
        <begin position="392"/>
        <end position="410"/>
    </location>
</feature>
<evidence type="ECO:0000256" key="5">
    <source>
        <dbReference type="SAM" id="MobiDB-lite"/>
    </source>
</evidence>